<keyword evidence="10" id="KW-0594">Phospholipid biosynthesis</keyword>
<dbReference type="AlphaFoldDB" id="A0A919WJV1"/>
<dbReference type="CDD" id="cd09110">
    <property type="entry name" value="PLDc_CLS_1"/>
    <property type="match status" value="1"/>
</dbReference>
<sequence length="400" mass="46140">MKILIFILIAIFVIGAFLTFDYKFGRKKQLPTIKSNAFPFRESNLEIFTHGTDLFNHMFDDFNHAKKHIHVLFYICNDDRFGNEFLSLLKKKAEEGIEVRLLLDWAGSLKVSRKKIKELQSAGAEFAFSNVPTFPFYFYSSQVRNHRKITVIDGKIGYIGGYNVGNEYIDLDPKLSPWRDYHLKITAEGVLDLQQQFLLDWQEATKTNLRQNKIYFPPLEKGRSRHKIISTEGFILEDTFSTLIQQAKKSITIGSPYFIPSKRTLDDLLDALKRGVELTIIVPYVSDHILVKEASFPHLRAIIAAGANVYQFKNGFYHAKILLFDDQICDLGTANFDNRSFFLNHEINCYIYDLQVIEEVKLILKKDLQDSVKLSLEDLNSLSLFSRIKEGVAKSISHFL</sequence>
<organism evidence="14 15">
    <name type="scientific">Robertmurraya siralis</name>
    <dbReference type="NCBI Taxonomy" id="77777"/>
    <lineage>
        <taxon>Bacteria</taxon>
        <taxon>Bacillati</taxon>
        <taxon>Bacillota</taxon>
        <taxon>Bacilli</taxon>
        <taxon>Bacillales</taxon>
        <taxon>Bacillaceae</taxon>
        <taxon>Robertmurraya</taxon>
    </lineage>
</organism>
<dbReference type="InterPro" id="IPR022924">
    <property type="entry name" value="Cardiolipin_synthase"/>
</dbReference>
<name>A0A919WJV1_9BACI</name>
<dbReference type="InterPro" id="IPR001736">
    <property type="entry name" value="PLipase_D/transphosphatidylase"/>
</dbReference>
<dbReference type="RefSeq" id="WP_212934035.1">
    <property type="nucleotide sequence ID" value="NZ_BORC01000005.1"/>
</dbReference>
<keyword evidence="2" id="KW-1003">Cell membrane</keyword>
<evidence type="ECO:0000256" key="5">
    <source>
        <dbReference type="ARBA" id="ARBA00022692"/>
    </source>
</evidence>
<evidence type="ECO:0000313" key="15">
    <source>
        <dbReference type="Proteomes" id="UP000682111"/>
    </source>
</evidence>
<keyword evidence="11" id="KW-1208">Phospholipid metabolism</keyword>
<proteinExistence type="predicted"/>
<keyword evidence="6" id="KW-0677">Repeat</keyword>
<comment type="subcellular location">
    <subcellularLocation>
        <location evidence="1">Cell membrane</location>
    </subcellularLocation>
</comment>
<dbReference type="SUPFAM" id="SSF56024">
    <property type="entry name" value="Phospholipase D/nuclease"/>
    <property type="match status" value="2"/>
</dbReference>
<dbReference type="NCBIfam" id="TIGR04265">
    <property type="entry name" value="bac_cardiolipin"/>
    <property type="match status" value="1"/>
</dbReference>
<keyword evidence="5" id="KW-0812">Transmembrane</keyword>
<evidence type="ECO:0000256" key="11">
    <source>
        <dbReference type="ARBA" id="ARBA00023264"/>
    </source>
</evidence>
<evidence type="ECO:0000256" key="7">
    <source>
        <dbReference type="ARBA" id="ARBA00022989"/>
    </source>
</evidence>
<evidence type="ECO:0000256" key="3">
    <source>
        <dbReference type="ARBA" id="ARBA00022516"/>
    </source>
</evidence>
<evidence type="ECO:0000259" key="13">
    <source>
        <dbReference type="PROSITE" id="PS50035"/>
    </source>
</evidence>
<gene>
    <name evidence="14" type="primary">cls</name>
    <name evidence="14" type="ORF">J27TS8_30920</name>
</gene>
<dbReference type="EMBL" id="BORC01000005">
    <property type="protein sequence ID" value="GIN63099.1"/>
    <property type="molecule type" value="Genomic_DNA"/>
</dbReference>
<dbReference type="FunFam" id="3.30.870.10:FF:000014">
    <property type="entry name" value="Cardiolipin synthase"/>
    <property type="match status" value="1"/>
</dbReference>
<evidence type="ECO:0000256" key="9">
    <source>
        <dbReference type="ARBA" id="ARBA00023136"/>
    </source>
</evidence>
<keyword evidence="3" id="KW-0444">Lipid biosynthesis</keyword>
<dbReference type="PROSITE" id="PS50035">
    <property type="entry name" value="PLD"/>
    <property type="match status" value="2"/>
</dbReference>
<evidence type="ECO:0000256" key="2">
    <source>
        <dbReference type="ARBA" id="ARBA00022475"/>
    </source>
</evidence>
<dbReference type="Proteomes" id="UP000682111">
    <property type="component" value="Unassembled WGS sequence"/>
</dbReference>
<dbReference type="EC" id="2.7.8.-" evidence="12"/>
<evidence type="ECO:0000313" key="14">
    <source>
        <dbReference type="EMBL" id="GIN63099.1"/>
    </source>
</evidence>
<evidence type="ECO:0000256" key="12">
    <source>
        <dbReference type="NCBIfam" id="TIGR04265"/>
    </source>
</evidence>
<dbReference type="Gene3D" id="3.30.870.10">
    <property type="entry name" value="Endonuclease Chain A"/>
    <property type="match status" value="2"/>
</dbReference>
<keyword evidence="15" id="KW-1185">Reference proteome</keyword>
<dbReference type="GO" id="GO:0008808">
    <property type="term" value="F:cardiolipin synthase activity"/>
    <property type="evidence" value="ECO:0007669"/>
    <property type="project" value="UniProtKB-UniRule"/>
</dbReference>
<feature type="domain" description="PLD phosphodiesterase" evidence="13">
    <location>
        <begin position="313"/>
        <end position="340"/>
    </location>
</feature>
<protein>
    <recommendedName>
        <fullName evidence="12">Cardiolipin synthase</fullName>
        <ecNumber evidence="12">2.7.8.-</ecNumber>
    </recommendedName>
</protein>
<keyword evidence="9" id="KW-0472">Membrane</keyword>
<comment type="caution">
    <text evidence="14">The sequence shown here is derived from an EMBL/GenBank/DDBJ whole genome shotgun (WGS) entry which is preliminary data.</text>
</comment>
<dbReference type="GO" id="GO:0005886">
    <property type="term" value="C:plasma membrane"/>
    <property type="evidence" value="ECO:0007669"/>
    <property type="project" value="UniProtKB-SubCell"/>
</dbReference>
<dbReference type="PANTHER" id="PTHR21248:SF7">
    <property type="entry name" value="MINOR CARDIOLIPIN SYNTHASE CLSB"/>
    <property type="match status" value="1"/>
</dbReference>
<reference evidence="14" key="1">
    <citation type="submission" date="2021-03" db="EMBL/GenBank/DDBJ databases">
        <title>Antimicrobial resistance genes in bacteria isolated from Japanese honey, and their potential for conferring macrolide and lincosamide resistance in the American foulbrood pathogen Paenibacillus larvae.</title>
        <authorList>
            <person name="Okamoto M."/>
            <person name="Kumagai M."/>
            <person name="Kanamori H."/>
            <person name="Takamatsu D."/>
        </authorList>
    </citation>
    <scope>NUCLEOTIDE SEQUENCE</scope>
    <source>
        <strain evidence="14">J27TS8</strain>
    </source>
</reference>
<dbReference type="SMART" id="SM00155">
    <property type="entry name" value="PLDc"/>
    <property type="match status" value="2"/>
</dbReference>
<keyword evidence="8" id="KW-0443">Lipid metabolism</keyword>
<evidence type="ECO:0000256" key="4">
    <source>
        <dbReference type="ARBA" id="ARBA00022679"/>
    </source>
</evidence>
<evidence type="ECO:0000256" key="10">
    <source>
        <dbReference type="ARBA" id="ARBA00023209"/>
    </source>
</evidence>
<keyword evidence="4" id="KW-0808">Transferase</keyword>
<evidence type="ECO:0000256" key="1">
    <source>
        <dbReference type="ARBA" id="ARBA00004236"/>
    </source>
</evidence>
<evidence type="ECO:0000256" key="6">
    <source>
        <dbReference type="ARBA" id="ARBA00022737"/>
    </source>
</evidence>
<dbReference type="CDD" id="cd09112">
    <property type="entry name" value="PLDc_CLS_2"/>
    <property type="match status" value="1"/>
</dbReference>
<evidence type="ECO:0000256" key="8">
    <source>
        <dbReference type="ARBA" id="ARBA00023098"/>
    </source>
</evidence>
<keyword evidence="7" id="KW-1133">Transmembrane helix</keyword>
<feature type="domain" description="PLD phosphodiesterase" evidence="13">
    <location>
        <begin position="141"/>
        <end position="168"/>
    </location>
</feature>
<dbReference type="InterPro" id="IPR025202">
    <property type="entry name" value="PLD-like_dom"/>
</dbReference>
<dbReference type="GO" id="GO:0032049">
    <property type="term" value="P:cardiolipin biosynthetic process"/>
    <property type="evidence" value="ECO:0007669"/>
    <property type="project" value="UniProtKB-UniRule"/>
</dbReference>
<dbReference type="PANTHER" id="PTHR21248">
    <property type="entry name" value="CARDIOLIPIN SYNTHASE"/>
    <property type="match status" value="1"/>
</dbReference>
<accession>A0A919WJV1</accession>
<dbReference type="Pfam" id="PF13091">
    <property type="entry name" value="PLDc_2"/>
    <property type="match status" value="2"/>
</dbReference>